<dbReference type="AlphaFoldDB" id="A0A0F9P629"/>
<protein>
    <recommendedName>
        <fullName evidence="2">LamG-like jellyroll fold domain-containing protein</fullName>
    </recommendedName>
</protein>
<dbReference type="InterPro" id="IPR013320">
    <property type="entry name" value="ConA-like_dom_sf"/>
</dbReference>
<comment type="caution">
    <text evidence="1">The sequence shown here is derived from an EMBL/GenBank/DDBJ whole genome shotgun (WGS) entry which is preliminary data.</text>
</comment>
<dbReference type="Gene3D" id="2.60.120.200">
    <property type="match status" value="1"/>
</dbReference>
<evidence type="ECO:0000313" key="1">
    <source>
        <dbReference type="EMBL" id="KKM88887.1"/>
    </source>
</evidence>
<proteinExistence type="predicted"/>
<name>A0A0F9P629_9ZZZZ</name>
<reference evidence="1" key="1">
    <citation type="journal article" date="2015" name="Nature">
        <title>Complex archaea that bridge the gap between prokaryotes and eukaryotes.</title>
        <authorList>
            <person name="Spang A."/>
            <person name="Saw J.H."/>
            <person name="Jorgensen S.L."/>
            <person name="Zaremba-Niedzwiedzka K."/>
            <person name="Martijn J."/>
            <person name="Lind A.E."/>
            <person name="van Eijk R."/>
            <person name="Schleper C."/>
            <person name="Guy L."/>
            <person name="Ettema T.J."/>
        </authorList>
    </citation>
    <scope>NUCLEOTIDE SEQUENCE</scope>
</reference>
<dbReference type="SUPFAM" id="SSF49899">
    <property type="entry name" value="Concanavalin A-like lectins/glucanases"/>
    <property type="match status" value="1"/>
</dbReference>
<gene>
    <name evidence="1" type="ORF">LCGC14_1254160</name>
</gene>
<sequence length="239" mass="26219">MRNRALEHTYARANWGLKFRPDANTVLWLPGQDDNYSSTIRDRSGQGNDGTITGATWAQTGQGLWYLKFTEDAGDNVNCGADSSLDLGSSWTIFMWFFSSDTASETGGLMSKDDGTTNRDFFITIRNASPAGVLQLAHRISDVEKLFISGITVDDGNWHLAFFMNDGTDLIIDNDGTVETDAGKGGATDNEGADLLLGRWRVSEELDGGIALARIVNNKVLSVDERTSIRNQERHLFGV</sequence>
<organism evidence="1">
    <name type="scientific">marine sediment metagenome</name>
    <dbReference type="NCBI Taxonomy" id="412755"/>
    <lineage>
        <taxon>unclassified sequences</taxon>
        <taxon>metagenomes</taxon>
        <taxon>ecological metagenomes</taxon>
    </lineage>
</organism>
<accession>A0A0F9P629</accession>
<dbReference type="EMBL" id="LAZR01006899">
    <property type="protein sequence ID" value="KKM88887.1"/>
    <property type="molecule type" value="Genomic_DNA"/>
</dbReference>
<evidence type="ECO:0008006" key="2">
    <source>
        <dbReference type="Google" id="ProtNLM"/>
    </source>
</evidence>